<dbReference type="EMBL" id="JBEVCJ010000008">
    <property type="protein sequence ID" value="MET1255169.1"/>
    <property type="molecule type" value="Genomic_DNA"/>
</dbReference>
<dbReference type="InterPro" id="IPR036866">
    <property type="entry name" value="RibonucZ/Hydroxyglut_hydro"/>
</dbReference>
<gene>
    <name evidence="2" type="ORF">ABVT43_08530</name>
</gene>
<dbReference type="PANTHER" id="PTHR30619">
    <property type="entry name" value="DNA INTERNALIZATION/COMPETENCE PROTEIN COMEC/REC2"/>
    <property type="match status" value="1"/>
</dbReference>
<organism evidence="2 3">
    <name type="scientific">Aliikangiella maris</name>
    <dbReference type="NCBI Taxonomy" id="3162458"/>
    <lineage>
        <taxon>Bacteria</taxon>
        <taxon>Pseudomonadati</taxon>
        <taxon>Pseudomonadota</taxon>
        <taxon>Gammaproteobacteria</taxon>
        <taxon>Oceanospirillales</taxon>
        <taxon>Pleioneaceae</taxon>
        <taxon>Aliikangiella</taxon>
    </lineage>
</organism>
<reference evidence="2 3" key="1">
    <citation type="submission" date="2024-06" db="EMBL/GenBank/DDBJ databases">
        <authorList>
            <person name="Li F."/>
        </authorList>
    </citation>
    <scope>NUCLEOTIDE SEQUENCE [LARGE SCALE GENOMIC DNA]</scope>
    <source>
        <strain evidence="2 3">GXAS 311</strain>
    </source>
</reference>
<dbReference type="RefSeq" id="WP_353895755.1">
    <property type="nucleotide sequence ID" value="NZ_JBEVCJ010000008.1"/>
</dbReference>
<accession>A0ABV2BTD8</accession>
<name>A0ABV2BTD8_9GAMM</name>
<evidence type="ECO:0000259" key="1">
    <source>
        <dbReference type="PROSITE" id="PS51841"/>
    </source>
</evidence>
<dbReference type="Proteomes" id="UP001548189">
    <property type="component" value="Unassembled WGS sequence"/>
</dbReference>
<comment type="caution">
    <text evidence="2">The sequence shown here is derived from an EMBL/GenBank/DDBJ whole genome shotgun (WGS) entry which is preliminary data.</text>
</comment>
<proteinExistence type="predicted"/>
<dbReference type="Gene3D" id="2.60.40.1260">
    <property type="entry name" value="Lamin Tail domain"/>
    <property type="match status" value="1"/>
</dbReference>
<evidence type="ECO:0000313" key="3">
    <source>
        <dbReference type="Proteomes" id="UP001548189"/>
    </source>
</evidence>
<dbReference type="InterPro" id="IPR052159">
    <property type="entry name" value="Competence_DNA_uptake"/>
</dbReference>
<sequence>MGTSTSAYDEWIELKNTTSSTINLSGWQLVSNDNSPSIQLSGSIAPYGYYLLERSNDNSVPQITADQIYTGSLGNSGEQLQLLSSQNQLVDRVDKWYAGSNANKATMERVDGSLSGNLANNWQTAISGYSAGLGTPRKVNSVVNDGPVSDVNCQYPQNLEIISINIGQGDATLIVTPTKILLADAGESYWNSHNDAVKVAEVIHQKYGAQCNTIDYAVISHLHLDHIGYIKSDENTNGELLNEQGGLHQEGQNLRNPQFLAGFAYLVKNLGFQVGQTIVRDYKTNNPNPSPAQGGSKTYRNWRAYLESPQGKTDFNPTTAELGTHQINLGTVAGNRVVIDIVQVDGLTPANATHGCDPATYFSGASHLLRGQRWNDAIPPSENDLSVAFILSLGQFNLFVGGDTSGENYQSQWGYRYHDTETCLAQDAIIQQKYAHHLDVLRANHHGSSHSTNQVFVDTFQPKVTIFSVGDNNSFSHVNRAVLDRILAESIGNQQGAVLMTEAGANVYSANDVCHSQQANWCAQVVDNEYPTTTETNESGDDNVVIQVSQDGKSYIVKGNNNTPAVQFISR</sequence>
<dbReference type="PROSITE" id="PS51841">
    <property type="entry name" value="LTD"/>
    <property type="match status" value="1"/>
</dbReference>
<dbReference type="Gene3D" id="3.60.15.10">
    <property type="entry name" value="Ribonuclease Z/Hydroxyacylglutathione hydrolase-like"/>
    <property type="match status" value="1"/>
</dbReference>
<evidence type="ECO:0000313" key="2">
    <source>
        <dbReference type="EMBL" id="MET1255169.1"/>
    </source>
</evidence>
<dbReference type="InterPro" id="IPR001322">
    <property type="entry name" value="Lamin_tail_dom"/>
</dbReference>
<dbReference type="InterPro" id="IPR036415">
    <property type="entry name" value="Lamin_tail_dom_sf"/>
</dbReference>
<protein>
    <submittedName>
        <fullName evidence="2">Lamin tail domain-containing protein</fullName>
    </submittedName>
</protein>
<dbReference type="SUPFAM" id="SSF74853">
    <property type="entry name" value="Lamin A/C globular tail domain"/>
    <property type="match status" value="1"/>
</dbReference>
<feature type="domain" description="LTD" evidence="1">
    <location>
        <begin position="1"/>
        <end position="170"/>
    </location>
</feature>
<dbReference type="PANTHER" id="PTHR30619:SF1">
    <property type="entry name" value="RECOMBINATION PROTEIN 2"/>
    <property type="match status" value="1"/>
</dbReference>
<keyword evidence="3" id="KW-1185">Reference proteome</keyword>
<dbReference type="SUPFAM" id="SSF56281">
    <property type="entry name" value="Metallo-hydrolase/oxidoreductase"/>
    <property type="match status" value="2"/>
</dbReference>
<dbReference type="Pfam" id="PF00932">
    <property type="entry name" value="LTD"/>
    <property type="match status" value="1"/>
</dbReference>